<name>A0A1Y1U7T3_9TREE</name>
<feature type="compositionally biased region" description="Basic and acidic residues" evidence="1">
    <location>
        <begin position="141"/>
        <end position="153"/>
    </location>
</feature>
<evidence type="ECO:0000313" key="3">
    <source>
        <dbReference type="Proteomes" id="UP000193218"/>
    </source>
</evidence>
<evidence type="ECO:0000256" key="1">
    <source>
        <dbReference type="SAM" id="MobiDB-lite"/>
    </source>
</evidence>
<dbReference type="InParanoid" id="A0A1Y1U7T3"/>
<keyword evidence="3" id="KW-1185">Reference proteome</keyword>
<sequence>MSPKPPIHRIAPQENDPAGQITRYLRSITPYQADFATAGVEEAKVDEVEEGGMRAPTPRSYHSPKRSSLEMFPLDQEDALRREERKMKRRAQAEIVKPKVDPKTQLGTVVRETVKAYGGRRQKQMAYRGRSRFPPRPPPWRAHEAASRAKQESQSDDEEPPRKRRKSVVSGSSESIAAREALERANHPQVFIKPEQRLTLPLESARVQVAADRRKEGGLRSNGEIVKGNEPGPSTRPQISSDYFAHAPVPLSISHSHSRQRPDPSESCSAHDRSIQSFINEHHLPSPGITGSPSWPSFSSASMASPYQPRGPARPFQRTPGLDTCHHPGCSIVYSTPRPLSHSTPGQPQSVDNRAYLHRPATPLRPPQVASDIQHAPRSQSGPYIGDALISIIPGPYSRGPSSGSPHHAQVATSSSSSRPMYSMWQTSRQQAQPHSAQYAQSPAYQPVLHPEMYRSSELQPPLHLAYPEEQQSFYHENHGQVPQINLSGGHATNIREGYAAFQDSIAQAELAEMQYQQHLAATMHCQPPIMHYDQGSPSAWPAVLMFPEANQATFYPGFHYDMRYVNRMRMPEYPQGRMDNPFLVQQSSDRNASGGRNQSAPAHVREAAVEDDGDASDDSDKVSKCSSYV</sequence>
<feature type="region of interest" description="Disordered" evidence="1">
    <location>
        <begin position="577"/>
        <end position="630"/>
    </location>
</feature>
<dbReference type="Proteomes" id="UP000193218">
    <property type="component" value="Unassembled WGS sequence"/>
</dbReference>
<feature type="compositionally biased region" description="Low complexity" evidence="1">
    <location>
        <begin position="395"/>
        <end position="406"/>
    </location>
</feature>
<organism evidence="2 3">
    <name type="scientific">Kockovaella imperatae</name>
    <dbReference type="NCBI Taxonomy" id="4999"/>
    <lineage>
        <taxon>Eukaryota</taxon>
        <taxon>Fungi</taxon>
        <taxon>Dikarya</taxon>
        <taxon>Basidiomycota</taxon>
        <taxon>Agaricomycotina</taxon>
        <taxon>Tremellomycetes</taxon>
        <taxon>Tremellales</taxon>
        <taxon>Cuniculitremaceae</taxon>
        <taxon>Kockovaella</taxon>
    </lineage>
</organism>
<dbReference type="RefSeq" id="XP_021868350.1">
    <property type="nucleotide sequence ID" value="XM_022017093.1"/>
</dbReference>
<comment type="caution">
    <text evidence="2">The sequence shown here is derived from an EMBL/GenBank/DDBJ whole genome shotgun (WGS) entry which is preliminary data.</text>
</comment>
<protein>
    <submittedName>
        <fullName evidence="2">Uncharacterized protein</fullName>
    </submittedName>
</protein>
<evidence type="ECO:0000313" key="2">
    <source>
        <dbReference type="EMBL" id="ORX34062.1"/>
    </source>
</evidence>
<feature type="region of interest" description="Disordered" evidence="1">
    <location>
        <begin position="281"/>
        <end position="321"/>
    </location>
</feature>
<reference evidence="2 3" key="1">
    <citation type="submission" date="2017-03" db="EMBL/GenBank/DDBJ databases">
        <title>Widespread Adenine N6-methylation of Active Genes in Fungi.</title>
        <authorList>
            <consortium name="DOE Joint Genome Institute"/>
            <person name="Mondo S.J."/>
            <person name="Dannebaum R.O."/>
            <person name="Kuo R.C."/>
            <person name="Louie K.B."/>
            <person name="Bewick A.J."/>
            <person name="Labutti K."/>
            <person name="Haridas S."/>
            <person name="Kuo A."/>
            <person name="Salamov A."/>
            <person name="Ahrendt S.R."/>
            <person name="Lau R."/>
            <person name="Bowen B.P."/>
            <person name="Lipzen A."/>
            <person name="Sullivan W."/>
            <person name="Andreopoulos W.B."/>
            <person name="Clum A."/>
            <person name="Lindquist E."/>
            <person name="Daum C."/>
            <person name="Northen T.R."/>
            <person name="Ramamoorthy G."/>
            <person name="Schmitz R.J."/>
            <person name="Gryganskyi A."/>
            <person name="Culley D."/>
            <person name="Magnuson J."/>
            <person name="James T.Y."/>
            <person name="O'Malley M.A."/>
            <person name="Stajich J.E."/>
            <person name="Spatafora J.W."/>
            <person name="Visel A."/>
            <person name="Grigoriev I.V."/>
        </authorList>
    </citation>
    <scope>NUCLEOTIDE SEQUENCE [LARGE SCALE GENOMIC DNA]</scope>
    <source>
        <strain evidence="2 3">NRRL Y-17943</strain>
    </source>
</reference>
<proteinExistence type="predicted"/>
<gene>
    <name evidence="2" type="ORF">BD324DRAFT_638240</name>
</gene>
<feature type="compositionally biased region" description="Polar residues" evidence="1">
    <location>
        <begin position="424"/>
        <end position="434"/>
    </location>
</feature>
<feature type="region of interest" description="Disordered" evidence="1">
    <location>
        <begin position="113"/>
        <end position="241"/>
    </location>
</feature>
<accession>A0A1Y1U7T3</accession>
<feature type="compositionally biased region" description="Low complexity" evidence="1">
    <location>
        <begin position="292"/>
        <end position="306"/>
    </location>
</feature>
<feature type="region of interest" description="Disordered" evidence="1">
    <location>
        <begin position="47"/>
        <end position="70"/>
    </location>
</feature>
<dbReference type="GeneID" id="33558902"/>
<dbReference type="AlphaFoldDB" id="A0A1Y1U7T3"/>
<dbReference type="EMBL" id="NBSH01000016">
    <property type="protein sequence ID" value="ORX34062.1"/>
    <property type="molecule type" value="Genomic_DNA"/>
</dbReference>
<feature type="compositionally biased region" description="Polar residues" evidence="1">
    <location>
        <begin position="584"/>
        <end position="601"/>
    </location>
</feature>
<feature type="compositionally biased region" description="Basic residues" evidence="1">
    <location>
        <begin position="118"/>
        <end position="133"/>
    </location>
</feature>
<feature type="region of interest" description="Disordered" evidence="1">
    <location>
        <begin position="395"/>
        <end position="434"/>
    </location>
</feature>